<dbReference type="Proteomes" id="UP000559256">
    <property type="component" value="Unassembled WGS sequence"/>
</dbReference>
<evidence type="ECO:0000256" key="4">
    <source>
        <dbReference type="ARBA" id="ARBA00023004"/>
    </source>
</evidence>
<feature type="binding site" description="axial binding residue" evidence="5">
    <location>
        <position position="449"/>
    </location>
    <ligand>
        <name>heme</name>
        <dbReference type="ChEBI" id="CHEBI:30413"/>
    </ligand>
    <ligandPart>
        <name>Fe</name>
        <dbReference type="ChEBI" id="CHEBI:18248"/>
    </ligandPart>
</feature>
<dbReference type="Pfam" id="PF00067">
    <property type="entry name" value="p450"/>
    <property type="match status" value="1"/>
</dbReference>
<evidence type="ECO:0000313" key="7">
    <source>
        <dbReference type="EMBL" id="KAF5360317.1"/>
    </source>
</evidence>
<evidence type="ECO:0000313" key="8">
    <source>
        <dbReference type="Proteomes" id="UP000559256"/>
    </source>
</evidence>
<comment type="cofactor">
    <cofactor evidence="1 5">
        <name>heme</name>
        <dbReference type="ChEBI" id="CHEBI:30413"/>
    </cofactor>
</comment>
<dbReference type="InterPro" id="IPR002401">
    <property type="entry name" value="Cyt_P450_E_grp-I"/>
</dbReference>
<dbReference type="OrthoDB" id="1470350at2759"/>
<comment type="pathway">
    <text evidence="2">Secondary metabolite biosynthesis.</text>
</comment>
<dbReference type="GO" id="GO:0005506">
    <property type="term" value="F:iron ion binding"/>
    <property type="evidence" value="ECO:0007669"/>
    <property type="project" value="InterPro"/>
</dbReference>
<evidence type="ECO:0000256" key="6">
    <source>
        <dbReference type="RuleBase" id="RU000461"/>
    </source>
</evidence>
<evidence type="ECO:0000256" key="3">
    <source>
        <dbReference type="ARBA" id="ARBA00022723"/>
    </source>
</evidence>
<evidence type="ECO:0000256" key="5">
    <source>
        <dbReference type="PIRSR" id="PIRSR602401-1"/>
    </source>
</evidence>
<keyword evidence="8" id="KW-1185">Reference proteome</keyword>
<gene>
    <name evidence="7" type="ORF">D9758_009123</name>
</gene>
<dbReference type="EMBL" id="JAACJM010000043">
    <property type="protein sequence ID" value="KAF5360317.1"/>
    <property type="molecule type" value="Genomic_DNA"/>
</dbReference>
<dbReference type="PRINTS" id="PR00463">
    <property type="entry name" value="EP450I"/>
</dbReference>
<dbReference type="PANTHER" id="PTHR24305:SF152">
    <property type="entry name" value="P450, PUTATIVE (EUROFUNG)-RELATED"/>
    <property type="match status" value="1"/>
</dbReference>
<evidence type="ECO:0008006" key="9">
    <source>
        <dbReference type="Google" id="ProtNLM"/>
    </source>
</evidence>
<protein>
    <recommendedName>
        <fullName evidence="9">Cytochrome P450</fullName>
    </recommendedName>
</protein>
<keyword evidence="6" id="KW-0503">Monooxygenase</keyword>
<dbReference type="InterPro" id="IPR001128">
    <property type="entry name" value="Cyt_P450"/>
</dbReference>
<dbReference type="PROSITE" id="PS00086">
    <property type="entry name" value="CYTOCHROME_P450"/>
    <property type="match status" value="1"/>
</dbReference>
<dbReference type="PRINTS" id="PR00385">
    <property type="entry name" value="P450"/>
</dbReference>
<name>A0A8H5G8H0_9AGAR</name>
<dbReference type="CDD" id="cd11062">
    <property type="entry name" value="CYP58-like"/>
    <property type="match status" value="1"/>
</dbReference>
<keyword evidence="4 5" id="KW-0408">Iron</keyword>
<dbReference type="InterPro" id="IPR017972">
    <property type="entry name" value="Cyt_P450_CS"/>
</dbReference>
<dbReference type="AlphaFoldDB" id="A0A8H5G8H0"/>
<organism evidence="7 8">
    <name type="scientific">Tetrapyrgos nigripes</name>
    <dbReference type="NCBI Taxonomy" id="182062"/>
    <lineage>
        <taxon>Eukaryota</taxon>
        <taxon>Fungi</taxon>
        <taxon>Dikarya</taxon>
        <taxon>Basidiomycota</taxon>
        <taxon>Agaricomycotina</taxon>
        <taxon>Agaricomycetes</taxon>
        <taxon>Agaricomycetidae</taxon>
        <taxon>Agaricales</taxon>
        <taxon>Marasmiineae</taxon>
        <taxon>Marasmiaceae</taxon>
        <taxon>Tetrapyrgos</taxon>
    </lineage>
</organism>
<dbReference type="GO" id="GO:0004497">
    <property type="term" value="F:monooxygenase activity"/>
    <property type="evidence" value="ECO:0007669"/>
    <property type="project" value="UniProtKB-KW"/>
</dbReference>
<accession>A0A8H5G8H0</accession>
<keyword evidence="5 6" id="KW-0349">Heme</keyword>
<evidence type="ECO:0000256" key="2">
    <source>
        <dbReference type="ARBA" id="ARBA00005179"/>
    </source>
</evidence>
<sequence length="507" mass="57619">MFSTTVILAAPCAGLLLLELGTVCYNLFFHPLRNVPGPKMAAATNLYKIYYDLIIRGGLLSQIEKLHKRYGPVMRIAPNTLHFSDEKAYYQIYGASSTFTKDPELYSCFAMNGSSFTMTDPETHRHRTQIINPFFSRRAIIELEGVVQDKVDKFISRLINHPKDRAINMFWAFRCASVDVITSYVLGQDFQAMDAEYFEHPFPLGIQRQVHVLWVWKYFPFILPTVMAIPERIMDLISPLLGTLAASLNVRKQVIGHIDKYLADEKALEGVDHEIIWHHLIRKEKGGVGNAVQIPTRQSLLSEALILTQAGSDTVGNTCYLATFYVLNNPQVYATLKEELRKAWPDMDANIGMDVLEKLPYLNAVLKESLRLGHGVVTPLPRVVGPGSADILGVHVPAGTVVSMGVTFLHYDERVFLHPYEFKPERWLVPDTSEMEHYLRPFSNGPRMCLGQNLAWAELYLIMGHVFRKLDLKIHNTTIDDFKEFRELFVPSFEGRPFHAFVEKASA</sequence>
<keyword evidence="3 5" id="KW-0479">Metal-binding</keyword>
<dbReference type="PANTHER" id="PTHR24305">
    <property type="entry name" value="CYTOCHROME P450"/>
    <property type="match status" value="1"/>
</dbReference>
<comment type="caution">
    <text evidence="7">The sequence shown here is derived from an EMBL/GenBank/DDBJ whole genome shotgun (WGS) entry which is preliminary data.</text>
</comment>
<dbReference type="Gene3D" id="1.10.630.10">
    <property type="entry name" value="Cytochrome P450"/>
    <property type="match status" value="1"/>
</dbReference>
<dbReference type="SUPFAM" id="SSF48264">
    <property type="entry name" value="Cytochrome P450"/>
    <property type="match status" value="1"/>
</dbReference>
<dbReference type="GO" id="GO:0016705">
    <property type="term" value="F:oxidoreductase activity, acting on paired donors, with incorporation or reduction of molecular oxygen"/>
    <property type="evidence" value="ECO:0007669"/>
    <property type="project" value="InterPro"/>
</dbReference>
<proteinExistence type="inferred from homology"/>
<comment type="similarity">
    <text evidence="6">Belongs to the cytochrome P450 family.</text>
</comment>
<dbReference type="InterPro" id="IPR050121">
    <property type="entry name" value="Cytochrome_P450_monoxygenase"/>
</dbReference>
<dbReference type="InterPro" id="IPR036396">
    <property type="entry name" value="Cyt_P450_sf"/>
</dbReference>
<keyword evidence="6" id="KW-0560">Oxidoreductase</keyword>
<evidence type="ECO:0000256" key="1">
    <source>
        <dbReference type="ARBA" id="ARBA00001971"/>
    </source>
</evidence>
<dbReference type="GO" id="GO:0020037">
    <property type="term" value="F:heme binding"/>
    <property type="evidence" value="ECO:0007669"/>
    <property type="project" value="InterPro"/>
</dbReference>
<reference evidence="7 8" key="1">
    <citation type="journal article" date="2020" name="ISME J.">
        <title>Uncovering the hidden diversity of litter-decomposition mechanisms in mushroom-forming fungi.</title>
        <authorList>
            <person name="Floudas D."/>
            <person name="Bentzer J."/>
            <person name="Ahren D."/>
            <person name="Johansson T."/>
            <person name="Persson P."/>
            <person name="Tunlid A."/>
        </authorList>
    </citation>
    <scope>NUCLEOTIDE SEQUENCE [LARGE SCALE GENOMIC DNA]</scope>
    <source>
        <strain evidence="7 8">CBS 291.85</strain>
    </source>
</reference>